<feature type="domain" description="Nudix hydrolase" evidence="2">
    <location>
        <begin position="1"/>
        <end position="140"/>
    </location>
</feature>
<evidence type="ECO:0000313" key="3">
    <source>
        <dbReference type="EMBL" id="MDQ0175466.1"/>
    </source>
</evidence>
<accession>A0ABT9WQA3</accession>
<dbReference type="EMBL" id="JAUSTT010000006">
    <property type="protein sequence ID" value="MDQ0175466.1"/>
    <property type="molecule type" value="Genomic_DNA"/>
</dbReference>
<evidence type="ECO:0000256" key="1">
    <source>
        <dbReference type="ARBA" id="ARBA00005582"/>
    </source>
</evidence>
<reference evidence="3 4" key="1">
    <citation type="submission" date="2023-07" db="EMBL/GenBank/DDBJ databases">
        <title>Genomic Encyclopedia of Type Strains, Phase IV (KMG-IV): sequencing the most valuable type-strain genomes for metagenomic binning, comparative biology and taxonomic classification.</title>
        <authorList>
            <person name="Goeker M."/>
        </authorList>
    </citation>
    <scope>NUCLEOTIDE SEQUENCE [LARGE SCALE GENOMIC DNA]</scope>
    <source>
        <strain evidence="3 4">DSM 23837</strain>
    </source>
</reference>
<dbReference type="PROSITE" id="PS51462">
    <property type="entry name" value="NUDIX"/>
    <property type="match status" value="1"/>
</dbReference>
<comment type="caution">
    <text evidence="3">The sequence shown here is derived from an EMBL/GenBank/DDBJ whole genome shotgun (WGS) entry which is preliminary data.</text>
</comment>
<evidence type="ECO:0000259" key="2">
    <source>
        <dbReference type="PROSITE" id="PS51462"/>
    </source>
</evidence>
<dbReference type="PANTHER" id="PTHR43736">
    <property type="entry name" value="ADP-RIBOSE PYROPHOSPHATASE"/>
    <property type="match status" value="1"/>
</dbReference>
<dbReference type="RefSeq" id="WP_307227803.1">
    <property type="nucleotide sequence ID" value="NZ_JAUSTT010000006.1"/>
</dbReference>
<organism evidence="3 4">
    <name type="scientific">Bacillus chungangensis</name>
    <dbReference type="NCBI Taxonomy" id="587633"/>
    <lineage>
        <taxon>Bacteria</taxon>
        <taxon>Bacillati</taxon>
        <taxon>Bacillota</taxon>
        <taxon>Bacilli</taxon>
        <taxon>Bacillales</taxon>
        <taxon>Bacillaceae</taxon>
        <taxon>Bacillus</taxon>
    </lineage>
</organism>
<protein>
    <submittedName>
        <fullName evidence="3">8-oxo-dGTP pyrophosphatase MutT (NUDIX family)</fullName>
    </submittedName>
</protein>
<sequence length="145" mass="16361">MFIVNVEGAIFKEEHWLIIERSKKEEHAGGLLSFVGGKVESEGNVSQILEKTVIREIFEEVGIQVKDSPQYVHSTSFISDSGESVVNIVFLCTYDVGIAFAKSPDEVEMIKWMTSKEIFSHPKAPLYLKESIKLAESFIKANHIR</sequence>
<dbReference type="CDD" id="cd02883">
    <property type="entry name" value="NUDIX_Hydrolase"/>
    <property type="match status" value="1"/>
</dbReference>
<dbReference type="InterPro" id="IPR000086">
    <property type="entry name" value="NUDIX_hydrolase_dom"/>
</dbReference>
<gene>
    <name evidence="3" type="ORF">J2S08_001300</name>
</gene>
<dbReference type="PANTHER" id="PTHR43736:SF1">
    <property type="entry name" value="DIHYDRONEOPTERIN TRIPHOSPHATE DIPHOSPHATASE"/>
    <property type="match status" value="1"/>
</dbReference>
<name>A0ABT9WQA3_9BACI</name>
<dbReference type="InterPro" id="IPR015797">
    <property type="entry name" value="NUDIX_hydrolase-like_dom_sf"/>
</dbReference>
<proteinExistence type="inferred from homology"/>
<dbReference type="Proteomes" id="UP001223586">
    <property type="component" value="Unassembled WGS sequence"/>
</dbReference>
<comment type="similarity">
    <text evidence="1">Belongs to the Nudix hydrolase family.</text>
</comment>
<evidence type="ECO:0000313" key="4">
    <source>
        <dbReference type="Proteomes" id="UP001223586"/>
    </source>
</evidence>
<dbReference type="Pfam" id="PF00293">
    <property type="entry name" value="NUDIX"/>
    <property type="match status" value="1"/>
</dbReference>
<dbReference type="SUPFAM" id="SSF55811">
    <property type="entry name" value="Nudix"/>
    <property type="match status" value="1"/>
</dbReference>
<keyword evidence="4" id="KW-1185">Reference proteome</keyword>
<dbReference type="Gene3D" id="3.90.79.10">
    <property type="entry name" value="Nucleoside Triphosphate Pyrophosphohydrolase"/>
    <property type="match status" value="1"/>
</dbReference>